<comment type="caution">
    <text evidence="5">The sequence shown here is derived from an EMBL/GenBank/DDBJ whole genome shotgun (WGS) entry which is preliminary data.</text>
</comment>
<dbReference type="OrthoDB" id="5378913at2759"/>
<dbReference type="SUPFAM" id="SSF55781">
    <property type="entry name" value="GAF domain-like"/>
    <property type="match status" value="1"/>
</dbReference>
<comment type="caution">
    <text evidence="2">Lacks conserved residue(s) required for the propagation of feature annotation.</text>
</comment>
<dbReference type="SUPFAM" id="SSF52172">
    <property type="entry name" value="CheY-like"/>
    <property type="match status" value="1"/>
</dbReference>
<feature type="domain" description="Response regulatory" evidence="4">
    <location>
        <begin position="1"/>
        <end position="32"/>
    </location>
</feature>
<accession>A0A8H4ES71</accession>
<evidence type="ECO:0000259" key="3">
    <source>
        <dbReference type="PROSITE" id="PS50109"/>
    </source>
</evidence>
<dbReference type="InterPro" id="IPR005467">
    <property type="entry name" value="His_kinase_dom"/>
</dbReference>
<dbReference type="PANTHER" id="PTHR43719:SF28">
    <property type="entry name" value="PEROXIDE STRESS-ACTIVATED HISTIDINE KINASE MAK1-RELATED"/>
    <property type="match status" value="1"/>
</dbReference>
<keyword evidence="5" id="KW-0418">Kinase</keyword>
<dbReference type="Gene3D" id="6.10.250.690">
    <property type="match status" value="1"/>
</dbReference>
<reference evidence="5 6" key="1">
    <citation type="journal article" date="2019" name="Environ. Microbiol.">
        <title>At the nexus of three kingdoms: the genome of the mycorrhizal fungus Gigaspora margarita provides insights into plant, endobacterial and fungal interactions.</title>
        <authorList>
            <person name="Venice F."/>
            <person name="Ghignone S."/>
            <person name="Salvioli di Fossalunga A."/>
            <person name="Amselem J."/>
            <person name="Novero M."/>
            <person name="Xianan X."/>
            <person name="Sedzielewska Toro K."/>
            <person name="Morin E."/>
            <person name="Lipzen A."/>
            <person name="Grigoriev I.V."/>
            <person name="Henrissat B."/>
            <person name="Martin F.M."/>
            <person name="Bonfante P."/>
        </authorList>
    </citation>
    <scope>NUCLEOTIDE SEQUENCE [LARGE SCALE GENOMIC DNA]</scope>
    <source>
        <strain evidence="5 6">BEG34</strain>
    </source>
</reference>
<dbReference type="PANTHER" id="PTHR43719">
    <property type="entry name" value="TWO-COMPONENT HISTIDINE KINASE"/>
    <property type="match status" value="1"/>
</dbReference>
<dbReference type="AlphaFoldDB" id="A0A8H4ES71"/>
<dbReference type="Gene3D" id="3.30.450.40">
    <property type="match status" value="1"/>
</dbReference>
<name>A0A8H4ES71_GIGMA</name>
<evidence type="ECO:0000256" key="2">
    <source>
        <dbReference type="PROSITE-ProRule" id="PRU00169"/>
    </source>
</evidence>
<dbReference type="PROSITE" id="PS50109">
    <property type="entry name" value="HIS_KIN"/>
    <property type="match status" value="1"/>
</dbReference>
<evidence type="ECO:0000313" key="6">
    <source>
        <dbReference type="Proteomes" id="UP000439903"/>
    </source>
</evidence>
<dbReference type="InterPro" id="IPR003661">
    <property type="entry name" value="HisK_dim/P_dom"/>
</dbReference>
<dbReference type="InterPro" id="IPR001789">
    <property type="entry name" value="Sig_transdc_resp-reg_receiver"/>
</dbReference>
<dbReference type="SUPFAM" id="SSF47384">
    <property type="entry name" value="Homodimeric domain of signal transducing histidine kinase"/>
    <property type="match status" value="1"/>
</dbReference>
<dbReference type="CDD" id="cd00082">
    <property type="entry name" value="HisKA"/>
    <property type="match status" value="1"/>
</dbReference>
<organism evidence="5 6">
    <name type="scientific">Gigaspora margarita</name>
    <dbReference type="NCBI Taxonomy" id="4874"/>
    <lineage>
        <taxon>Eukaryota</taxon>
        <taxon>Fungi</taxon>
        <taxon>Fungi incertae sedis</taxon>
        <taxon>Mucoromycota</taxon>
        <taxon>Glomeromycotina</taxon>
        <taxon>Glomeromycetes</taxon>
        <taxon>Diversisporales</taxon>
        <taxon>Gigasporaceae</taxon>
        <taxon>Gigaspora</taxon>
    </lineage>
</organism>
<sequence length="323" mass="36798">MYLLLGLDKGADDYLIKPFSSQELITRIRANIKLSIIRHKILFQLCRQEESKQSLLSISSMILSRSDINEPFLHVAKEIHRRLPCERILIISEDKSKSNNIVTLCEYPDTTMVTSQLTEINISLDEYCDNIHKIASILSVEVQLNNDICGWIKVHSSPNSIWLDYEIELLQQISNQIDLAVTYVNLLEKIDTGEIQLKANEIANITKSQILANTSHELRTPLNAILGILSLFEGTNLNTDQKDMFRMMSHASNVILSIVNDILDVAKLEAQKLTLVNRTFDLLELIEGTIETFGKKSSDKKIELILNCDMDILPRYVKSDPER</sequence>
<proteinExistence type="predicted"/>
<keyword evidence="1" id="KW-0597">Phosphoprotein</keyword>
<evidence type="ECO:0000256" key="1">
    <source>
        <dbReference type="ARBA" id="ARBA00022553"/>
    </source>
</evidence>
<dbReference type="EMBL" id="WTPW01000124">
    <property type="protein sequence ID" value="KAF0544556.1"/>
    <property type="molecule type" value="Genomic_DNA"/>
</dbReference>
<dbReference type="Proteomes" id="UP000439903">
    <property type="component" value="Unassembled WGS sequence"/>
</dbReference>
<gene>
    <name evidence="5" type="ORF">F8M41_002701</name>
</gene>
<evidence type="ECO:0000259" key="4">
    <source>
        <dbReference type="PROSITE" id="PS50110"/>
    </source>
</evidence>
<dbReference type="Gene3D" id="1.10.287.130">
    <property type="match status" value="1"/>
</dbReference>
<feature type="domain" description="Histidine kinase" evidence="3">
    <location>
        <begin position="213"/>
        <end position="323"/>
    </location>
</feature>
<evidence type="ECO:0000313" key="5">
    <source>
        <dbReference type="EMBL" id="KAF0544556.1"/>
    </source>
</evidence>
<dbReference type="InterPro" id="IPR036097">
    <property type="entry name" value="HisK_dim/P_sf"/>
</dbReference>
<dbReference type="InterPro" id="IPR011006">
    <property type="entry name" value="CheY-like_superfamily"/>
</dbReference>
<dbReference type="GO" id="GO:0000155">
    <property type="term" value="F:phosphorelay sensor kinase activity"/>
    <property type="evidence" value="ECO:0007669"/>
    <property type="project" value="InterPro"/>
</dbReference>
<dbReference type="InterPro" id="IPR029016">
    <property type="entry name" value="GAF-like_dom_sf"/>
</dbReference>
<dbReference type="SMART" id="SM00388">
    <property type="entry name" value="HisKA"/>
    <property type="match status" value="1"/>
</dbReference>
<protein>
    <submittedName>
        <fullName evidence="5">Protein-histidine kinase</fullName>
    </submittedName>
</protein>
<keyword evidence="5" id="KW-0808">Transferase</keyword>
<dbReference type="Pfam" id="PF00512">
    <property type="entry name" value="HisKA"/>
    <property type="match status" value="1"/>
</dbReference>
<dbReference type="InterPro" id="IPR050956">
    <property type="entry name" value="2C_system_His_kinase"/>
</dbReference>
<keyword evidence="6" id="KW-1185">Reference proteome</keyword>
<dbReference type="PROSITE" id="PS50110">
    <property type="entry name" value="RESPONSE_REGULATORY"/>
    <property type="match status" value="1"/>
</dbReference>